<dbReference type="EMBL" id="CAFBMT010000014">
    <property type="protein sequence ID" value="CAB4943625.1"/>
    <property type="molecule type" value="Genomic_DNA"/>
</dbReference>
<gene>
    <name evidence="2" type="ORF">UFOPK2656_02124</name>
    <name evidence="3" type="ORF">UFOPK3099_02204</name>
    <name evidence="4" type="ORF">UFOPK3267_02494</name>
    <name evidence="5" type="ORF">UFOPK3651_02367</name>
    <name evidence="1" type="ORF">UFOPK4189_02124</name>
</gene>
<sequence length="141" mass="15420">MPRWWRQDDGIATPVEMMYLLVFCLVAMLFIGYVGRLHAAGVEVTNAAQSAARAASLAPDPVSAERAAVAAANTTQLQRRCRDGVQVAVRTDRSVAGTWQGGSVTVTVTCTIRTQELIGIWAPGWRTVAMSDRQPVDRYQR</sequence>
<name>A0A6J6A882_9ZZZZ</name>
<proteinExistence type="predicted"/>
<dbReference type="EMBL" id="CAFAAV010000204">
    <property type="protein sequence ID" value="CAB4832153.1"/>
    <property type="molecule type" value="Genomic_DNA"/>
</dbReference>
<protein>
    <submittedName>
        <fullName evidence="1">Unannotated protein</fullName>
    </submittedName>
</protein>
<accession>A0A6J6A882</accession>
<evidence type="ECO:0000313" key="3">
    <source>
        <dbReference type="EMBL" id="CAB4832153.1"/>
    </source>
</evidence>
<organism evidence="1">
    <name type="scientific">freshwater metagenome</name>
    <dbReference type="NCBI Taxonomy" id="449393"/>
    <lineage>
        <taxon>unclassified sequences</taxon>
        <taxon>metagenomes</taxon>
        <taxon>ecological metagenomes</taxon>
    </lineage>
</organism>
<reference evidence="1" key="1">
    <citation type="submission" date="2020-05" db="EMBL/GenBank/DDBJ databases">
        <authorList>
            <person name="Chiriac C."/>
            <person name="Salcher M."/>
            <person name="Ghai R."/>
            <person name="Kavagutti S V."/>
        </authorList>
    </citation>
    <scope>NUCLEOTIDE SEQUENCE</scope>
</reference>
<evidence type="ECO:0000313" key="5">
    <source>
        <dbReference type="EMBL" id="CAB4943625.1"/>
    </source>
</evidence>
<evidence type="ECO:0000313" key="4">
    <source>
        <dbReference type="EMBL" id="CAB4852970.1"/>
    </source>
</evidence>
<dbReference type="AlphaFoldDB" id="A0A6J6A882"/>
<dbReference type="EMBL" id="CAFBIY010000181">
    <property type="protein sequence ID" value="CAB4852970.1"/>
    <property type="molecule type" value="Genomic_DNA"/>
</dbReference>
<dbReference type="EMBL" id="CAESGF010000013">
    <property type="protein sequence ID" value="CAB4364361.1"/>
    <property type="molecule type" value="Genomic_DNA"/>
</dbReference>
<evidence type="ECO:0000313" key="2">
    <source>
        <dbReference type="EMBL" id="CAB4731122.1"/>
    </source>
</evidence>
<evidence type="ECO:0000313" key="1">
    <source>
        <dbReference type="EMBL" id="CAB4364361.1"/>
    </source>
</evidence>
<dbReference type="EMBL" id="CAEZYF010000013">
    <property type="protein sequence ID" value="CAB4731122.1"/>
    <property type="molecule type" value="Genomic_DNA"/>
</dbReference>